<dbReference type="AlphaFoldDB" id="A0A935K4T5"/>
<reference evidence="1 2" key="1">
    <citation type="submission" date="2020-10" db="EMBL/GenBank/DDBJ databases">
        <title>Connecting structure to function with the recovery of over 1000 high-quality activated sludge metagenome-assembled genomes encoding full-length rRNA genes using long-read sequencing.</title>
        <authorList>
            <person name="Singleton C.M."/>
            <person name="Petriglieri F."/>
            <person name="Kristensen J.M."/>
            <person name="Kirkegaard R.H."/>
            <person name="Michaelsen T.Y."/>
            <person name="Andersen M.H."/>
            <person name="Karst S.M."/>
            <person name="Dueholm M.S."/>
            <person name="Nielsen P.H."/>
            <person name="Albertsen M."/>
        </authorList>
    </citation>
    <scope>NUCLEOTIDE SEQUENCE [LARGE SCALE GENOMIC DNA]</scope>
    <source>
        <strain evidence="1">EsbW_18-Q3-R4-48_BATAC.463</strain>
    </source>
</reference>
<dbReference type="Proteomes" id="UP000739411">
    <property type="component" value="Unassembled WGS sequence"/>
</dbReference>
<proteinExistence type="predicted"/>
<dbReference type="EMBL" id="JADJMS010000042">
    <property type="protein sequence ID" value="MBK7416368.1"/>
    <property type="molecule type" value="Genomic_DNA"/>
</dbReference>
<comment type="caution">
    <text evidence="1">The sequence shown here is derived from an EMBL/GenBank/DDBJ whole genome shotgun (WGS) entry which is preliminary data.</text>
</comment>
<organism evidence="1 2">
    <name type="scientific">Candidatus Dechloromonas phosphorivorans</name>
    <dbReference type="NCBI Taxonomy" id="2899244"/>
    <lineage>
        <taxon>Bacteria</taxon>
        <taxon>Pseudomonadati</taxon>
        <taxon>Pseudomonadota</taxon>
        <taxon>Betaproteobacteria</taxon>
        <taxon>Rhodocyclales</taxon>
        <taxon>Azonexaceae</taxon>
        <taxon>Dechloromonas</taxon>
    </lineage>
</organism>
<evidence type="ECO:0000313" key="1">
    <source>
        <dbReference type="EMBL" id="MBK7416368.1"/>
    </source>
</evidence>
<name>A0A935K4T5_9RHOO</name>
<sequence>MLVSITINLTGIELLAFQNQTLSLLRPALTVTPAYGQTDRFLFDPVYYLLANEDSGLVLRNSRSAIISQLARRRVNNPTAGLMLLTIVPNGRIWVIWGLMI</sequence>
<evidence type="ECO:0000313" key="2">
    <source>
        <dbReference type="Proteomes" id="UP000739411"/>
    </source>
</evidence>
<protein>
    <submittedName>
        <fullName evidence="1">Uncharacterized protein</fullName>
    </submittedName>
</protein>
<accession>A0A935K4T5</accession>
<gene>
    <name evidence="1" type="ORF">IPJ38_15985</name>
</gene>